<evidence type="ECO:0000313" key="11">
    <source>
        <dbReference type="Proteomes" id="UP000004625"/>
    </source>
</evidence>
<dbReference type="eggNOG" id="COG0038">
    <property type="taxonomic scope" value="Bacteria"/>
</dbReference>
<dbReference type="SUPFAM" id="SSF81340">
    <property type="entry name" value="Clc chloride channel"/>
    <property type="match status" value="1"/>
</dbReference>
<organism evidence="10 11">
    <name type="scientific">Lentilactobacillus parafarraginis F0439</name>
    <dbReference type="NCBI Taxonomy" id="797515"/>
    <lineage>
        <taxon>Bacteria</taxon>
        <taxon>Bacillati</taxon>
        <taxon>Bacillota</taxon>
        <taxon>Bacilli</taxon>
        <taxon>Lactobacillales</taxon>
        <taxon>Lactobacillaceae</taxon>
        <taxon>Lentilactobacillus</taxon>
    </lineage>
</organism>
<dbReference type="PATRIC" id="fig|797515.3.peg.1672"/>
<keyword evidence="5" id="KW-0406">Ion transport</keyword>
<feature type="transmembrane region" description="Helical" evidence="8">
    <location>
        <begin position="194"/>
        <end position="214"/>
    </location>
</feature>
<dbReference type="Gene3D" id="3.30.70.1450">
    <property type="entry name" value="Regulator of K+ conductance, C-terminal domain"/>
    <property type="match status" value="1"/>
</dbReference>
<dbReference type="Pfam" id="PF00654">
    <property type="entry name" value="Voltage_CLC"/>
    <property type="match status" value="1"/>
</dbReference>
<dbReference type="CDD" id="cd01031">
    <property type="entry name" value="EriC"/>
    <property type="match status" value="1"/>
</dbReference>
<sequence>MKDALKVQVHGSYKMSQIKTITSGIVVGILAGTAVSMFRWAIQHMMAVMKGLYTGILAHPVDALIAIVINLAIGLFVGWLLHQQPDIKGSGIPQVEGQLLGEIDYRWWSVLWRKFIGGILAIGSGLYLGREGPSIQLGSTLGQGVAHFTKQVGFDRQVLISSGAAAGLSAAFNAPIASTLFGLEEIYHNFSTNIWVISLTSAVTSDMVATYVFGLKPVLYMKSNPMPLQYFYWVVILGIILGILGRFYQMVILRVSAWYQKIGRLPWYLDGVIPLLIVIPLGMFFPRLLGGGSDIIVHLNAAGYSTIVLCGFFLIRFIFSMISYGSGLPGGIFLPILCLGGLIGAIVGSLAIAIGWVSPEYFSSFVIMGMAGYFAAISKAPFTAILLITEMVGTLTHLLGLAVVALVAYGVLDALNGKPVYYAMLQQLLQNTKANDLGRTVQITKPVFAGSQIDGKLVRQINWPAGSLLTKIVRNGIEIVPSGQTPLRWGDTLYINVSTKNQHRITETLTRLTSES</sequence>
<dbReference type="PANTHER" id="PTHR45711:SF6">
    <property type="entry name" value="CHLORIDE CHANNEL PROTEIN"/>
    <property type="match status" value="1"/>
</dbReference>
<feature type="domain" description="RCK C-terminal" evidence="9">
    <location>
        <begin position="428"/>
        <end position="511"/>
    </location>
</feature>
<feature type="transmembrane region" description="Helical" evidence="8">
    <location>
        <begin position="268"/>
        <end position="289"/>
    </location>
</feature>
<feature type="transmembrane region" description="Helical" evidence="8">
    <location>
        <begin position="362"/>
        <end position="388"/>
    </location>
</feature>
<dbReference type="PROSITE" id="PS51202">
    <property type="entry name" value="RCK_C"/>
    <property type="match status" value="1"/>
</dbReference>
<dbReference type="Gene3D" id="1.10.3080.10">
    <property type="entry name" value="Clc chloride channel"/>
    <property type="match status" value="1"/>
</dbReference>
<dbReference type="GO" id="GO:0006813">
    <property type="term" value="P:potassium ion transport"/>
    <property type="evidence" value="ECO:0007669"/>
    <property type="project" value="InterPro"/>
</dbReference>
<dbReference type="InterPro" id="IPR036721">
    <property type="entry name" value="RCK_C_sf"/>
</dbReference>
<feature type="transmembrane region" description="Helical" evidence="8">
    <location>
        <begin position="62"/>
        <end position="81"/>
    </location>
</feature>
<keyword evidence="4 8" id="KW-1133">Transmembrane helix</keyword>
<dbReference type="InterPro" id="IPR006037">
    <property type="entry name" value="RCK_C"/>
</dbReference>
<evidence type="ECO:0000256" key="1">
    <source>
        <dbReference type="ARBA" id="ARBA00004141"/>
    </source>
</evidence>
<dbReference type="Pfam" id="PF02080">
    <property type="entry name" value="TrkA_C"/>
    <property type="match status" value="1"/>
</dbReference>
<evidence type="ECO:0000259" key="9">
    <source>
        <dbReference type="PROSITE" id="PS51202"/>
    </source>
</evidence>
<proteinExistence type="predicted"/>
<name>G9ZQ04_9LACO</name>
<keyword evidence="7" id="KW-0868">Chloride</keyword>
<evidence type="ECO:0000256" key="4">
    <source>
        <dbReference type="ARBA" id="ARBA00022989"/>
    </source>
</evidence>
<keyword evidence="2" id="KW-0813">Transport</keyword>
<dbReference type="HOGENOM" id="CLU_015263_7_4_9"/>
<dbReference type="GO" id="GO:0005247">
    <property type="term" value="F:voltage-gated chloride channel activity"/>
    <property type="evidence" value="ECO:0007669"/>
    <property type="project" value="TreeGrafter"/>
</dbReference>
<comment type="caution">
    <text evidence="10">The sequence shown here is derived from an EMBL/GenBank/DDBJ whole genome shotgun (WGS) entry which is preliminary data.</text>
</comment>
<feature type="transmembrane region" description="Helical" evidence="8">
    <location>
        <begin position="295"/>
        <end position="319"/>
    </location>
</feature>
<feature type="transmembrane region" description="Helical" evidence="8">
    <location>
        <begin position="331"/>
        <end position="356"/>
    </location>
</feature>
<dbReference type="GO" id="GO:0005886">
    <property type="term" value="C:plasma membrane"/>
    <property type="evidence" value="ECO:0007669"/>
    <property type="project" value="TreeGrafter"/>
</dbReference>
<dbReference type="Proteomes" id="UP000004625">
    <property type="component" value="Unassembled WGS sequence"/>
</dbReference>
<keyword evidence="11" id="KW-1185">Reference proteome</keyword>
<comment type="subcellular location">
    <subcellularLocation>
        <location evidence="1">Membrane</location>
        <topology evidence="1">Multi-pass membrane protein</topology>
    </subcellularLocation>
</comment>
<reference evidence="10 11" key="1">
    <citation type="submission" date="2011-09" db="EMBL/GenBank/DDBJ databases">
        <authorList>
            <person name="Weinstock G."/>
            <person name="Sodergren E."/>
            <person name="Clifton S."/>
            <person name="Fulton L."/>
            <person name="Fulton B."/>
            <person name="Courtney L."/>
            <person name="Fronick C."/>
            <person name="Harrison M."/>
            <person name="Strong C."/>
            <person name="Farmer C."/>
            <person name="Delahaunty K."/>
            <person name="Markovic C."/>
            <person name="Hall O."/>
            <person name="Minx P."/>
            <person name="Tomlinson C."/>
            <person name="Mitreva M."/>
            <person name="Hou S."/>
            <person name="Chen J."/>
            <person name="Wollam A."/>
            <person name="Pepin K.H."/>
            <person name="Johnson M."/>
            <person name="Bhonagiri V."/>
            <person name="Zhang X."/>
            <person name="Suruliraj S."/>
            <person name="Warren W."/>
            <person name="Chinwalla A."/>
            <person name="Mardis E.R."/>
            <person name="Wilson R.K."/>
        </authorList>
    </citation>
    <scope>NUCLEOTIDE SEQUENCE [LARGE SCALE GENOMIC DNA]</scope>
    <source>
        <strain evidence="10 11">F0439</strain>
    </source>
</reference>
<feature type="transmembrane region" description="Helical" evidence="8">
    <location>
        <begin position="395"/>
        <end position="412"/>
    </location>
</feature>
<dbReference type="GO" id="GO:0008324">
    <property type="term" value="F:monoatomic cation transmembrane transporter activity"/>
    <property type="evidence" value="ECO:0007669"/>
    <property type="project" value="InterPro"/>
</dbReference>
<evidence type="ECO:0000256" key="7">
    <source>
        <dbReference type="ARBA" id="ARBA00023214"/>
    </source>
</evidence>
<dbReference type="STRING" id="797515.HMPREF9103_01809"/>
<dbReference type="AlphaFoldDB" id="G9ZQ04"/>
<evidence type="ECO:0000256" key="8">
    <source>
        <dbReference type="SAM" id="Phobius"/>
    </source>
</evidence>
<protein>
    <submittedName>
        <fullName evidence="10">Chloride transporter, ClC family</fullName>
    </submittedName>
</protein>
<evidence type="ECO:0000256" key="2">
    <source>
        <dbReference type="ARBA" id="ARBA00022448"/>
    </source>
</evidence>
<keyword evidence="3 8" id="KW-0812">Transmembrane</keyword>
<dbReference type="PRINTS" id="PR00762">
    <property type="entry name" value="CLCHANNEL"/>
</dbReference>
<keyword evidence="6 8" id="KW-0472">Membrane</keyword>
<evidence type="ECO:0000313" key="10">
    <source>
        <dbReference type="EMBL" id="EHL97985.1"/>
    </source>
</evidence>
<dbReference type="eggNOG" id="COG0569">
    <property type="taxonomic scope" value="Bacteria"/>
</dbReference>
<evidence type="ECO:0000256" key="3">
    <source>
        <dbReference type="ARBA" id="ARBA00022692"/>
    </source>
</evidence>
<dbReference type="InterPro" id="IPR001807">
    <property type="entry name" value="ClC"/>
</dbReference>
<dbReference type="SUPFAM" id="SSF116726">
    <property type="entry name" value="TrkA C-terminal domain-like"/>
    <property type="match status" value="1"/>
</dbReference>
<evidence type="ECO:0000256" key="6">
    <source>
        <dbReference type="ARBA" id="ARBA00023136"/>
    </source>
</evidence>
<feature type="transmembrane region" description="Helical" evidence="8">
    <location>
        <begin position="158"/>
        <end position="182"/>
    </location>
</feature>
<dbReference type="PANTHER" id="PTHR45711">
    <property type="entry name" value="CHLORIDE CHANNEL PROTEIN"/>
    <property type="match status" value="1"/>
</dbReference>
<feature type="transmembrane region" description="Helical" evidence="8">
    <location>
        <begin position="230"/>
        <end position="248"/>
    </location>
</feature>
<gene>
    <name evidence="10" type="ORF">HMPREF9103_01809</name>
</gene>
<accession>G9ZQ04</accession>
<dbReference type="EMBL" id="AGEY01000090">
    <property type="protein sequence ID" value="EHL97985.1"/>
    <property type="molecule type" value="Genomic_DNA"/>
</dbReference>
<feature type="transmembrane region" description="Helical" evidence="8">
    <location>
        <begin position="21"/>
        <end position="42"/>
    </location>
</feature>
<evidence type="ECO:0000256" key="5">
    <source>
        <dbReference type="ARBA" id="ARBA00023065"/>
    </source>
</evidence>
<dbReference type="InterPro" id="IPR014743">
    <property type="entry name" value="Cl-channel_core"/>
</dbReference>